<dbReference type="Proteomes" id="UP000499080">
    <property type="component" value="Unassembled WGS sequence"/>
</dbReference>
<protein>
    <submittedName>
        <fullName evidence="1">Uncharacterized protein</fullName>
    </submittedName>
</protein>
<dbReference type="AlphaFoldDB" id="A0A4Y2DD16"/>
<organism evidence="1 2">
    <name type="scientific">Araneus ventricosus</name>
    <name type="common">Orbweaver spider</name>
    <name type="synonym">Epeira ventricosa</name>
    <dbReference type="NCBI Taxonomy" id="182803"/>
    <lineage>
        <taxon>Eukaryota</taxon>
        <taxon>Metazoa</taxon>
        <taxon>Ecdysozoa</taxon>
        <taxon>Arthropoda</taxon>
        <taxon>Chelicerata</taxon>
        <taxon>Arachnida</taxon>
        <taxon>Araneae</taxon>
        <taxon>Araneomorphae</taxon>
        <taxon>Entelegynae</taxon>
        <taxon>Araneoidea</taxon>
        <taxon>Araneidae</taxon>
        <taxon>Araneus</taxon>
    </lineage>
</organism>
<accession>A0A4Y2DD16</accession>
<name>A0A4Y2DD16_ARAVE</name>
<gene>
    <name evidence="1" type="ORF">AVEN_97199_1</name>
</gene>
<keyword evidence="2" id="KW-1185">Reference proteome</keyword>
<evidence type="ECO:0000313" key="1">
    <source>
        <dbReference type="EMBL" id="GBM14692.1"/>
    </source>
</evidence>
<sequence>MTGSVQAWTPGLGDHFGDFSDKSKITENAISLLGVEIYGMYWMIPCSSRTRVYKRRLRSFVCSASWKVGELRAIESAVIVVIRDLLIVCAAKSESVVTVITWELLSV</sequence>
<evidence type="ECO:0000313" key="2">
    <source>
        <dbReference type="Proteomes" id="UP000499080"/>
    </source>
</evidence>
<dbReference type="EMBL" id="BGPR01000346">
    <property type="protein sequence ID" value="GBM14692.1"/>
    <property type="molecule type" value="Genomic_DNA"/>
</dbReference>
<comment type="caution">
    <text evidence="1">The sequence shown here is derived from an EMBL/GenBank/DDBJ whole genome shotgun (WGS) entry which is preliminary data.</text>
</comment>
<proteinExistence type="predicted"/>
<reference evidence="1 2" key="1">
    <citation type="journal article" date="2019" name="Sci. Rep.">
        <title>Orb-weaving spider Araneus ventricosus genome elucidates the spidroin gene catalogue.</title>
        <authorList>
            <person name="Kono N."/>
            <person name="Nakamura H."/>
            <person name="Ohtoshi R."/>
            <person name="Moran D.A.P."/>
            <person name="Shinohara A."/>
            <person name="Yoshida Y."/>
            <person name="Fujiwara M."/>
            <person name="Mori M."/>
            <person name="Tomita M."/>
            <person name="Arakawa K."/>
        </authorList>
    </citation>
    <scope>NUCLEOTIDE SEQUENCE [LARGE SCALE GENOMIC DNA]</scope>
</reference>